<dbReference type="InterPro" id="IPR016039">
    <property type="entry name" value="Thiolase-like"/>
</dbReference>
<dbReference type="InterPro" id="IPR020841">
    <property type="entry name" value="PKS_Beta-ketoAc_synthase_dom"/>
</dbReference>
<organism evidence="4 5">
    <name type="scientific">Streptomyces amakusaensis</name>
    <dbReference type="NCBI Taxonomy" id="67271"/>
    <lineage>
        <taxon>Bacteria</taxon>
        <taxon>Bacillati</taxon>
        <taxon>Actinomycetota</taxon>
        <taxon>Actinomycetes</taxon>
        <taxon>Kitasatosporales</taxon>
        <taxon>Streptomycetaceae</taxon>
        <taxon>Streptomyces</taxon>
    </lineage>
</organism>
<keyword evidence="2" id="KW-0511">Multifunctional enzyme</keyword>
<evidence type="ECO:0000256" key="1">
    <source>
        <dbReference type="ARBA" id="ARBA00022679"/>
    </source>
</evidence>
<keyword evidence="1" id="KW-0808">Transferase</keyword>
<evidence type="ECO:0000313" key="4">
    <source>
        <dbReference type="EMBL" id="MFC5156745.1"/>
    </source>
</evidence>
<comment type="caution">
    <text evidence="4">The sequence shown here is derived from an EMBL/GenBank/DDBJ whole genome shotgun (WGS) entry which is preliminary data.</text>
</comment>
<dbReference type="SMART" id="SM00825">
    <property type="entry name" value="PKS_KS"/>
    <property type="match status" value="1"/>
</dbReference>
<dbReference type="RefSeq" id="WP_344486113.1">
    <property type="nucleotide sequence ID" value="NZ_BAAASB010000034.1"/>
</dbReference>
<dbReference type="Gene3D" id="3.30.70.3290">
    <property type="match status" value="1"/>
</dbReference>
<dbReference type="InterPro" id="IPR014031">
    <property type="entry name" value="Ketoacyl_synth_C"/>
</dbReference>
<evidence type="ECO:0000256" key="2">
    <source>
        <dbReference type="ARBA" id="ARBA00023268"/>
    </source>
</evidence>
<feature type="non-terminal residue" evidence="4">
    <location>
        <position position="531"/>
    </location>
</feature>
<accession>A0ABW0ASK4</accession>
<protein>
    <submittedName>
        <fullName evidence="4">Type I polyketide synthase</fullName>
    </submittedName>
</protein>
<dbReference type="PANTHER" id="PTHR43775">
    <property type="entry name" value="FATTY ACID SYNTHASE"/>
    <property type="match status" value="1"/>
</dbReference>
<dbReference type="Pfam" id="PF16197">
    <property type="entry name" value="KAsynt_C_assoc"/>
    <property type="match status" value="1"/>
</dbReference>
<dbReference type="Proteomes" id="UP001596160">
    <property type="component" value="Unassembled WGS sequence"/>
</dbReference>
<keyword evidence="5" id="KW-1185">Reference proteome</keyword>
<dbReference type="PANTHER" id="PTHR43775:SF51">
    <property type="entry name" value="INACTIVE PHENOLPHTHIOCEROL SYNTHESIS POLYKETIDE SYNTHASE TYPE I PKS1-RELATED"/>
    <property type="match status" value="1"/>
</dbReference>
<feature type="domain" description="Ketosynthase family 3 (KS3)" evidence="3">
    <location>
        <begin position="21"/>
        <end position="431"/>
    </location>
</feature>
<proteinExistence type="predicted"/>
<dbReference type="Gene3D" id="3.40.47.10">
    <property type="match status" value="1"/>
</dbReference>
<dbReference type="InterPro" id="IPR050091">
    <property type="entry name" value="PKS_NRPS_Biosynth_Enz"/>
</dbReference>
<gene>
    <name evidence="4" type="ORF">ACFPRH_34025</name>
</gene>
<sequence length="531" mass="56011">MSDAASVVNDDSGDSGDVDQNDAIAVVGIACRFPQAPTPGSLWELLSSGSHAITTVPEDRWTGDSQGAFLDRIDQFDPGFFDISPREAAFMDPQQRLMLELAWEALENAGTVPADLRGSRLGVFIGTIWDDYAKLIYRDGVDSTTQHTTTGIHRSIIANRISYFLGTSGPSLIVDSGQSSSLVAIHLACESLRSGEADTAIAGGVNLSILAETTELSARWGGLSPDGRCYAFDSRANGYVRGEGGGAVLLKPLARALADGDDIYCVIRGSAVNNGSDSTLTTPSRSAQEDVLRRAYERAGVSPGDVQYVELHGTGTKIGDPIEAAALGAVLGGERRAAEDPLLVGSVKTNIGHLEGAAGIAGFIKAALAIKRREIPASLNFETPNPEIPLDLLNLRVQQELTPWPRADRPLLAGVSSFGMGGTNAHVVLEQAPEVEEVSVEGVVPAVVPWIVSGRTPEALRDQIERLRTFADDSDARPVDIGASLVSTRSLFEHRAVIIGDQTVEGTAGAGRVAVMFTGQGSQRAGMGQEL</sequence>
<dbReference type="Pfam" id="PF02801">
    <property type="entry name" value="Ketoacyl-synt_C"/>
    <property type="match status" value="1"/>
</dbReference>
<reference evidence="5" key="1">
    <citation type="journal article" date="2019" name="Int. J. Syst. Evol. Microbiol.">
        <title>The Global Catalogue of Microorganisms (GCM) 10K type strain sequencing project: providing services to taxonomists for standard genome sequencing and annotation.</title>
        <authorList>
            <consortium name="The Broad Institute Genomics Platform"/>
            <consortium name="The Broad Institute Genome Sequencing Center for Infectious Disease"/>
            <person name="Wu L."/>
            <person name="Ma J."/>
        </authorList>
    </citation>
    <scope>NUCLEOTIDE SEQUENCE [LARGE SCALE GENOMIC DNA]</scope>
    <source>
        <strain evidence="5">PCU 266</strain>
    </source>
</reference>
<dbReference type="InterPro" id="IPR001227">
    <property type="entry name" value="Ac_transferase_dom_sf"/>
</dbReference>
<dbReference type="PROSITE" id="PS52004">
    <property type="entry name" value="KS3_2"/>
    <property type="match status" value="1"/>
</dbReference>
<name>A0ABW0ASK4_9ACTN</name>
<dbReference type="Pfam" id="PF00109">
    <property type="entry name" value="ketoacyl-synt"/>
    <property type="match status" value="1"/>
</dbReference>
<dbReference type="Gene3D" id="3.40.366.10">
    <property type="entry name" value="Malonyl-Coenzyme A Acyl Carrier Protein, domain 2"/>
    <property type="match status" value="1"/>
</dbReference>
<dbReference type="EMBL" id="JBHSKP010000041">
    <property type="protein sequence ID" value="MFC5156745.1"/>
    <property type="molecule type" value="Genomic_DNA"/>
</dbReference>
<dbReference type="CDD" id="cd00833">
    <property type="entry name" value="PKS"/>
    <property type="match status" value="1"/>
</dbReference>
<dbReference type="InterPro" id="IPR032821">
    <property type="entry name" value="PKS_assoc"/>
</dbReference>
<evidence type="ECO:0000313" key="5">
    <source>
        <dbReference type="Proteomes" id="UP001596160"/>
    </source>
</evidence>
<dbReference type="InterPro" id="IPR014030">
    <property type="entry name" value="Ketoacyl_synth_N"/>
</dbReference>
<dbReference type="SUPFAM" id="SSF53901">
    <property type="entry name" value="Thiolase-like"/>
    <property type="match status" value="1"/>
</dbReference>
<evidence type="ECO:0000259" key="3">
    <source>
        <dbReference type="PROSITE" id="PS52004"/>
    </source>
</evidence>